<dbReference type="InterPro" id="IPR050256">
    <property type="entry name" value="Glycosyltransferase_2"/>
</dbReference>
<evidence type="ECO:0000259" key="3">
    <source>
        <dbReference type="Pfam" id="PF00535"/>
    </source>
</evidence>
<dbReference type="PANTHER" id="PTHR48090">
    <property type="entry name" value="UNDECAPRENYL-PHOSPHATE 4-DEOXY-4-FORMAMIDO-L-ARABINOSE TRANSFERASE-RELATED"/>
    <property type="match status" value="1"/>
</dbReference>
<feature type="region of interest" description="Disordered" evidence="1">
    <location>
        <begin position="304"/>
        <end position="329"/>
    </location>
</feature>
<feature type="domain" description="Glycosyltransferase 2-like" evidence="3">
    <location>
        <begin position="3"/>
        <end position="166"/>
    </location>
</feature>
<feature type="transmembrane region" description="Helical" evidence="2">
    <location>
        <begin position="228"/>
        <end position="253"/>
    </location>
</feature>
<evidence type="ECO:0000313" key="4">
    <source>
        <dbReference type="EMBL" id="MFD1393957.1"/>
    </source>
</evidence>
<dbReference type="SUPFAM" id="SSF53448">
    <property type="entry name" value="Nucleotide-diphospho-sugar transferases"/>
    <property type="match status" value="1"/>
</dbReference>
<evidence type="ECO:0000256" key="1">
    <source>
        <dbReference type="SAM" id="MobiDB-lite"/>
    </source>
</evidence>
<evidence type="ECO:0000313" key="5">
    <source>
        <dbReference type="Proteomes" id="UP001597249"/>
    </source>
</evidence>
<keyword evidence="4" id="KW-0808">Transferase</keyword>
<dbReference type="InterPro" id="IPR029044">
    <property type="entry name" value="Nucleotide-diphossugar_trans"/>
</dbReference>
<keyword evidence="2" id="KW-1133">Transmembrane helix</keyword>
<organism evidence="4 5">
    <name type="scientific">Lacticaseibacillus jixianensis</name>
    <dbReference type="NCBI Taxonomy" id="2486012"/>
    <lineage>
        <taxon>Bacteria</taxon>
        <taxon>Bacillati</taxon>
        <taxon>Bacillota</taxon>
        <taxon>Bacilli</taxon>
        <taxon>Lactobacillales</taxon>
        <taxon>Lactobacillaceae</taxon>
        <taxon>Lacticaseibacillus</taxon>
    </lineage>
</organism>
<proteinExistence type="predicted"/>
<accession>A0ABW4BCM7</accession>
<dbReference type="Proteomes" id="UP001597249">
    <property type="component" value="Unassembled WGS sequence"/>
</dbReference>
<name>A0ABW4BCM7_9LACO</name>
<gene>
    <name evidence="4" type="ORF">ACFQ3L_10310</name>
</gene>
<dbReference type="EC" id="2.4.-.-" evidence="4"/>
<dbReference type="RefSeq" id="WP_125586959.1">
    <property type="nucleotide sequence ID" value="NZ_JBHTMO010000037.1"/>
</dbReference>
<keyword evidence="4" id="KW-0328">Glycosyltransferase</keyword>
<dbReference type="GO" id="GO:0016757">
    <property type="term" value="F:glycosyltransferase activity"/>
    <property type="evidence" value="ECO:0007669"/>
    <property type="project" value="UniProtKB-KW"/>
</dbReference>
<dbReference type="PANTHER" id="PTHR48090:SF8">
    <property type="entry name" value="GLYCOSYLTRANSFERASE CSBB-RELATED"/>
    <property type="match status" value="1"/>
</dbReference>
<sequence length="329" mass="37437">MLSIVVPCYNEQETVPLLFEAIERLRPQIKPSLEYIFVNDGSTDGTLRELRHLAERERCVRYISFSRHFGKEAALYAGLQAAKGSLVTVMDADLQDPPELLPRMIAMIESTNLDCVGTRRINREGEPRLRSFFARQFYRLINRISSTQMVDGARDYRLMTRQMVDAVLRLSEYNRFSKGLFSWVGFETEYISYPNRERAAGKTSWSFWKLFNYSLDGIVNFSEAPLNIASFVGGLSCLASAVALIFIVVRALIWHNSAAGWPSLVSIILLLGGLQLLSLGIIGRYIGKIFLETKQRPIYIVKETEKSNRPDQPASVMSPIERPDEKHDE</sequence>
<keyword evidence="2" id="KW-0472">Membrane</keyword>
<comment type="caution">
    <text evidence="4">The sequence shown here is derived from an EMBL/GenBank/DDBJ whole genome shotgun (WGS) entry which is preliminary data.</text>
</comment>
<dbReference type="Pfam" id="PF00535">
    <property type="entry name" value="Glycos_transf_2"/>
    <property type="match status" value="1"/>
</dbReference>
<feature type="transmembrane region" description="Helical" evidence="2">
    <location>
        <begin position="265"/>
        <end position="286"/>
    </location>
</feature>
<reference evidence="5" key="1">
    <citation type="journal article" date="2019" name="Int. J. Syst. Evol. Microbiol.">
        <title>The Global Catalogue of Microorganisms (GCM) 10K type strain sequencing project: providing services to taxonomists for standard genome sequencing and annotation.</title>
        <authorList>
            <consortium name="The Broad Institute Genomics Platform"/>
            <consortium name="The Broad Institute Genome Sequencing Center for Infectious Disease"/>
            <person name="Wu L."/>
            <person name="Ma J."/>
        </authorList>
    </citation>
    <scope>NUCLEOTIDE SEQUENCE [LARGE SCALE GENOMIC DNA]</scope>
    <source>
        <strain evidence="5">CCM 8911</strain>
    </source>
</reference>
<protein>
    <submittedName>
        <fullName evidence="4">Glycosyltransferase family 2 protein</fullName>
        <ecNumber evidence="4">2.4.-.-</ecNumber>
    </submittedName>
</protein>
<dbReference type="InterPro" id="IPR001173">
    <property type="entry name" value="Glyco_trans_2-like"/>
</dbReference>
<dbReference type="CDD" id="cd04187">
    <property type="entry name" value="DPM1_like_bac"/>
    <property type="match status" value="1"/>
</dbReference>
<evidence type="ECO:0000256" key="2">
    <source>
        <dbReference type="SAM" id="Phobius"/>
    </source>
</evidence>
<dbReference type="Gene3D" id="3.90.550.10">
    <property type="entry name" value="Spore Coat Polysaccharide Biosynthesis Protein SpsA, Chain A"/>
    <property type="match status" value="1"/>
</dbReference>
<keyword evidence="2" id="KW-0812">Transmembrane</keyword>
<keyword evidence="5" id="KW-1185">Reference proteome</keyword>
<dbReference type="EMBL" id="JBHTMO010000037">
    <property type="protein sequence ID" value="MFD1393957.1"/>
    <property type="molecule type" value="Genomic_DNA"/>
</dbReference>